<dbReference type="KEGG" id="spzr:G5C33_02380"/>
<evidence type="ECO:0000313" key="2">
    <source>
        <dbReference type="EMBL" id="QIG78750.1"/>
    </source>
</evidence>
<name>A0A6G6Y1G6_9SPHN</name>
<protein>
    <submittedName>
        <fullName evidence="2">Uncharacterized protein</fullName>
    </submittedName>
</protein>
<feature type="transmembrane region" description="Helical" evidence="1">
    <location>
        <begin position="12"/>
        <end position="30"/>
    </location>
</feature>
<keyword evidence="3" id="KW-1185">Reference proteome</keyword>
<evidence type="ECO:0000313" key="3">
    <source>
        <dbReference type="Proteomes" id="UP000501568"/>
    </source>
</evidence>
<dbReference type="AlphaFoldDB" id="A0A6G6Y1G6"/>
<keyword evidence="1" id="KW-1133">Transmembrane helix</keyword>
<proteinExistence type="predicted"/>
<keyword evidence="1" id="KW-0812">Transmembrane</keyword>
<keyword evidence="1" id="KW-0472">Membrane</keyword>
<organism evidence="2 3">
    <name type="scientific">Stakelama tenebrarum</name>
    <dbReference type="NCBI Taxonomy" id="2711215"/>
    <lineage>
        <taxon>Bacteria</taxon>
        <taxon>Pseudomonadati</taxon>
        <taxon>Pseudomonadota</taxon>
        <taxon>Alphaproteobacteria</taxon>
        <taxon>Sphingomonadales</taxon>
        <taxon>Sphingomonadaceae</taxon>
        <taxon>Stakelama</taxon>
    </lineage>
</organism>
<dbReference type="EMBL" id="CP049109">
    <property type="protein sequence ID" value="QIG78750.1"/>
    <property type="molecule type" value="Genomic_DNA"/>
</dbReference>
<dbReference type="RefSeq" id="WP_165325748.1">
    <property type="nucleotide sequence ID" value="NZ_CP049109.1"/>
</dbReference>
<accession>A0A6G6Y1G6</accession>
<dbReference type="Proteomes" id="UP000501568">
    <property type="component" value="Chromosome"/>
</dbReference>
<reference evidence="2 3" key="1">
    <citation type="submission" date="2020-02" db="EMBL/GenBank/DDBJ databases">
        <authorList>
            <person name="Zheng R.K."/>
            <person name="Sun C.M."/>
        </authorList>
    </citation>
    <scope>NUCLEOTIDE SEQUENCE [LARGE SCALE GENOMIC DNA]</scope>
    <source>
        <strain evidence="3">zrk23</strain>
    </source>
</reference>
<sequence length="287" mass="32078">MRRFFQFGIGDIVGVALGVVGLLGSGTLAVKIAPSGWLLFAILLSIALVAVGGYSLRVYLSALAFPFARVKHDLTLRFSTDNSDTPCVRAQLTRLSEFSPRSRDVKLFDRYQLVPDAASQSAQTALRNTNHTFEVLGRGGAFRKDWQKTDAVKLKPVFGEFRALRLNFEFVTAMRDYGARIRIRECLDLPNDFSNSLEFYEVEITEPARSRKFCFLFNDFNIERASITIIHGSKKGPPKPILVTPIDNQAVGSKFDFSVRNAPIGARLRFEWVWKGLKPESGDPPAP</sequence>
<feature type="transmembrane region" description="Helical" evidence="1">
    <location>
        <begin position="36"/>
        <end position="60"/>
    </location>
</feature>
<evidence type="ECO:0000256" key="1">
    <source>
        <dbReference type="SAM" id="Phobius"/>
    </source>
</evidence>
<gene>
    <name evidence="2" type="ORF">G5C33_02380</name>
</gene>